<evidence type="ECO:0000313" key="2">
    <source>
        <dbReference type="Proteomes" id="UP001372338"/>
    </source>
</evidence>
<dbReference type="AlphaFoldDB" id="A0AAN9EH68"/>
<dbReference type="EMBL" id="JAYWIO010000006">
    <property type="protein sequence ID" value="KAK7256280.1"/>
    <property type="molecule type" value="Genomic_DNA"/>
</dbReference>
<gene>
    <name evidence="1" type="ORF">RIF29_29721</name>
</gene>
<dbReference type="SUPFAM" id="SSF55961">
    <property type="entry name" value="Bet v1-like"/>
    <property type="match status" value="1"/>
</dbReference>
<reference evidence="1 2" key="1">
    <citation type="submission" date="2024-01" db="EMBL/GenBank/DDBJ databases">
        <title>The genomes of 5 underutilized Papilionoideae crops provide insights into root nodulation and disease resistanc.</title>
        <authorList>
            <person name="Yuan L."/>
        </authorList>
    </citation>
    <scope>NUCLEOTIDE SEQUENCE [LARGE SCALE GENOMIC DNA]</scope>
    <source>
        <strain evidence="1">ZHUSHIDOU_FW_LH</strain>
        <tissue evidence="1">Leaf</tissue>
    </source>
</reference>
<comment type="caution">
    <text evidence="1">The sequence shown here is derived from an EMBL/GenBank/DDBJ whole genome shotgun (WGS) entry which is preliminary data.</text>
</comment>
<dbReference type="Proteomes" id="UP001372338">
    <property type="component" value="Unassembled WGS sequence"/>
</dbReference>
<protein>
    <submittedName>
        <fullName evidence="1">Uncharacterized protein</fullName>
    </submittedName>
</protein>
<dbReference type="InterPro" id="IPR023393">
    <property type="entry name" value="START-like_dom_sf"/>
</dbReference>
<sequence length="167" mass="18734">MPWTQPPYIAIFNGVNCPKQAQTPSHVRFLPLSSPKVTVLDRVGHHRVVGTDQCCSVVIQHINTSILVVWSVVPRFDNPQGYKHFVKSYHMVTDDSGIRVGAICKVGVISGLPAVWFHILDDECHIISFSVVVWSTKHGRGSGKGWLYSERWLMVMAKGYCLLYLVS</sequence>
<dbReference type="Gene3D" id="3.30.530.20">
    <property type="match status" value="1"/>
</dbReference>
<organism evidence="1 2">
    <name type="scientific">Crotalaria pallida</name>
    <name type="common">Smooth rattlebox</name>
    <name type="synonym">Crotalaria striata</name>
    <dbReference type="NCBI Taxonomy" id="3830"/>
    <lineage>
        <taxon>Eukaryota</taxon>
        <taxon>Viridiplantae</taxon>
        <taxon>Streptophyta</taxon>
        <taxon>Embryophyta</taxon>
        <taxon>Tracheophyta</taxon>
        <taxon>Spermatophyta</taxon>
        <taxon>Magnoliopsida</taxon>
        <taxon>eudicotyledons</taxon>
        <taxon>Gunneridae</taxon>
        <taxon>Pentapetalae</taxon>
        <taxon>rosids</taxon>
        <taxon>fabids</taxon>
        <taxon>Fabales</taxon>
        <taxon>Fabaceae</taxon>
        <taxon>Papilionoideae</taxon>
        <taxon>50 kb inversion clade</taxon>
        <taxon>genistoids sensu lato</taxon>
        <taxon>core genistoids</taxon>
        <taxon>Crotalarieae</taxon>
        <taxon>Crotalaria</taxon>
    </lineage>
</organism>
<accession>A0AAN9EH68</accession>
<evidence type="ECO:0000313" key="1">
    <source>
        <dbReference type="EMBL" id="KAK7256280.1"/>
    </source>
</evidence>
<keyword evidence="2" id="KW-1185">Reference proteome</keyword>
<name>A0AAN9EH68_CROPI</name>
<proteinExistence type="predicted"/>